<dbReference type="InterPro" id="IPR009057">
    <property type="entry name" value="Homeodomain-like_sf"/>
</dbReference>
<protein>
    <recommendedName>
        <fullName evidence="5">Myb-like domain-containing protein</fullName>
    </recommendedName>
</protein>
<dbReference type="PANTHER" id="PTHR21677">
    <property type="entry name" value="CRAMPED PROTEIN"/>
    <property type="match status" value="1"/>
</dbReference>
<feature type="region of interest" description="Disordered" evidence="4">
    <location>
        <begin position="332"/>
        <end position="365"/>
    </location>
</feature>
<keyword evidence="7" id="KW-1185">Reference proteome</keyword>
<dbReference type="GO" id="GO:0007389">
    <property type="term" value="P:pattern specification process"/>
    <property type="evidence" value="ECO:0007669"/>
    <property type="project" value="TreeGrafter"/>
</dbReference>
<dbReference type="Gene3D" id="1.25.40.10">
    <property type="entry name" value="Tetratricopeptide repeat domain"/>
    <property type="match status" value="1"/>
</dbReference>
<dbReference type="GO" id="GO:0003677">
    <property type="term" value="F:DNA binding"/>
    <property type="evidence" value="ECO:0007669"/>
    <property type="project" value="UniProtKB-KW"/>
</dbReference>
<accession>A0AA39ICT6</accession>
<comment type="caution">
    <text evidence="6">The sequence shown here is derived from an EMBL/GenBank/DDBJ whole genome shotgun (WGS) entry which is preliminary data.</text>
</comment>
<feature type="compositionally biased region" description="Polar residues" evidence="4">
    <location>
        <begin position="627"/>
        <end position="637"/>
    </location>
</feature>
<dbReference type="InterPro" id="IPR001005">
    <property type="entry name" value="SANT/Myb"/>
</dbReference>
<feature type="region of interest" description="Disordered" evidence="4">
    <location>
        <begin position="875"/>
        <end position="903"/>
    </location>
</feature>
<dbReference type="Proteomes" id="UP001175271">
    <property type="component" value="Unassembled WGS sequence"/>
</dbReference>
<dbReference type="AlphaFoldDB" id="A0AA39ICT6"/>
<dbReference type="SMART" id="SM00671">
    <property type="entry name" value="SEL1"/>
    <property type="match status" value="2"/>
</dbReference>
<dbReference type="InterPro" id="IPR006597">
    <property type="entry name" value="Sel1-like"/>
</dbReference>
<proteinExistence type="predicted"/>
<dbReference type="SUPFAM" id="SSF46689">
    <property type="entry name" value="Homeodomain-like"/>
    <property type="match status" value="1"/>
</dbReference>
<dbReference type="InterPro" id="IPR055315">
    <property type="entry name" value="Cramped-like"/>
</dbReference>
<evidence type="ECO:0000256" key="2">
    <source>
        <dbReference type="ARBA" id="ARBA00023125"/>
    </source>
</evidence>
<gene>
    <name evidence="6" type="ORF">QR680_014827</name>
</gene>
<dbReference type="GO" id="GO:0005634">
    <property type="term" value="C:nucleus"/>
    <property type="evidence" value="ECO:0007669"/>
    <property type="project" value="UniProtKB-SubCell"/>
</dbReference>
<dbReference type="PANTHER" id="PTHR21677:SF1">
    <property type="entry name" value="PROTEIN CRAMPED-LIKE"/>
    <property type="match status" value="1"/>
</dbReference>
<name>A0AA39ICT6_9BILA</name>
<comment type="subcellular location">
    <subcellularLocation>
        <location evidence="1">Nucleus</location>
    </subcellularLocation>
</comment>
<dbReference type="Pfam" id="PF08238">
    <property type="entry name" value="Sel1"/>
    <property type="match status" value="2"/>
</dbReference>
<dbReference type="GO" id="GO:0003682">
    <property type="term" value="F:chromatin binding"/>
    <property type="evidence" value="ECO:0007669"/>
    <property type="project" value="InterPro"/>
</dbReference>
<feature type="compositionally biased region" description="Polar residues" evidence="4">
    <location>
        <begin position="742"/>
        <end position="760"/>
    </location>
</feature>
<dbReference type="Gene3D" id="1.20.58.1880">
    <property type="match status" value="1"/>
</dbReference>
<evidence type="ECO:0000313" key="6">
    <source>
        <dbReference type="EMBL" id="KAK0420687.1"/>
    </source>
</evidence>
<reference evidence="6" key="1">
    <citation type="submission" date="2023-06" db="EMBL/GenBank/DDBJ databases">
        <title>Genomic analysis of the entomopathogenic nematode Steinernema hermaphroditum.</title>
        <authorList>
            <person name="Schwarz E.M."/>
            <person name="Heppert J.K."/>
            <person name="Baniya A."/>
            <person name="Schwartz H.T."/>
            <person name="Tan C.-H."/>
            <person name="Antoshechkin I."/>
            <person name="Sternberg P.W."/>
            <person name="Goodrich-Blair H."/>
            <person name="Dillman A.R."/>
        </authorList>
    </citation>
    <scope>NUCLEOTIDE SEQUENCE</scope>
    <source>
        <strain evidence="6">PS9179</strain>
        <tissue evidence="6">Whole animal</tissue>
    </source>
</reference>
<keyword evidence="2" id="KW-0238">DNA-binding</keyword>
<evidence type="ECO:0000259" key="5">
    <source>
        <dbReference type="SMART" id="SM00717"/>
    </source>
</evidence>
<evidence type="ECO:0000256" key="4">
    <source>
        <dbReference type="SAM" id="MobiDB-lite"/>
    </source>
</evidence>
<dbReference type="SUPFAM" id="SSF81901">
    <property type="entry name" value="HCP-like"/>
    <property type="match status" value="1"/>
</dbReference>
<sequence>MNSSRLAISALRNGQRTVIFHYPSTKIDYGTSTALDDDGNNPGPSLLNPLGRGAGDGLCLLSPFFNPLLPHFSISGLHLQQNLSTHDVVEELARKLAKVEEPKRKMGFILPRGKPTTREESVQTCSELTPTPEEDARRRLESFPRDMENQVGAELLAAGYEKEAFERFRAAAKKGSLSAVHNLGLCYFEGHGTTKSAEKAFKMWDYGANFSDADCTYQLAVCYLRGLGTVKDTTKGQRYMNMAALQGSPEALYYRAMQQVRLKQLDDLPRTLKELLKNEKQRNRVSGWLTKKGFPEEARHLDSEEEIEYFIQMADPAQFVVPSAPVSRRRLALRPSTSAASSSSTTVTAAPEPEPPPMPTLESKPTKAVWNGTEVNAFYEALKKHGKDFEAVVKTLVKRNISRDKDQVRNFYFNALKTFKAACLFDDELFPEISKDVKEMFIVINAYEWKRKTNNAPFDATSFKKLVLEGVVTLKMKGRRQPLVIRTPSCPCLLKYFTDRVGGLPSSVVLQLLPRTYGDRDFVVRCEQNPFLRINVSMNDRIGRVFQLLKTKWRYPIEREGEIMPDDREYRLFVDSHVALSRLRIAKKNPRTDSFISMKRLMKGQQSERGTTVEVPPLPRRDEPGPSNRTVSMSSCSETEEDDFSDILIAADQIADGMTEENCGSHAVVELYYLCGRPEVIKLNYTISDPSMKNAIQPWQIFLDFLKRDYGKKLAVGMMDKEKTRHRTKEKSESEKGPVVQDENSNSNGGEVQDEAQTPRVNRKRVAMHNTPPMLPASVAADAAAAAAKQFDAGLNRLQPRSKVRKVVKSALERDTSSLKQPPNCPIIEAEANNFMKQYKEMKSRGKRMPIPSTSSSISTTNNVIQAAANRNPFAVSELSDSSKQRPPEPEPQPGPSRELLRDGPIATSTLMDMSELSGNSIHHWFPNFGNETNDFSLMSNSSATFGQQLNLSANGKTLPEDVRHSYEMMMQQNSVDYCRNFEQLLQSTQETPTKNH</sequence>
<evidence type="ECO:0000313" key="7">
    <source>
        <dbReference type="Proteomes" id="UP001175271"/>
    </source>
</evidence>
<feature type="compositionally biased region" description="Low complexity" evidence="4">
    <location>
        <begin position="333"/>
        <end position="351"/>
    </location>
</feature>
<dbReference type="SMART" id="SM00717">
    <property type="entry name" value="SANT"/>
    <property type="match status" value="1"/>
</dbReference>
<feature type="region of interest" description="Disordered" evidence="4">
    <location>
        <begin position="720"/>
        <end position="762"/>
    </location>
</feature>
<organism evidence="6 7">
    <name type="scientific">Steinernema hermaphroditum</name>
    <dbReference type="NCBI Taxonomy" id="289476"/>
    <lineage>
        <taxon>Eukaryota</taxon>
        <taxon>Metazoa</taxon>
        <taxon>Ecdysozoa</taxon>
        <taxon>Nematoda</taxon>
        <taxon>Chromadorea</taxon>
        <taxon>Rhabditida</taxon>
        <taxon>Tylenchina</taxon>
        <taxon>Panagrolaimomorpha</taxon>
        <taxon>Strongyloidoidea</taxon>
        <taxon>Steinernematidae</taxon>
        <taxon>Steinernema</taxon>
    </lineage>
</organism>
<dbReference type="InterPro" id="IPR011990">
    <property type="entry name" value="TPR-like_helical_dom_sf"/>
</dbReference>
<dbReference type="EMBL" id="JAUCMV010000002">
    <property type="protein sequence ID" value="KAK0420687.1"/>
    <property type="molecule type" value="Genomic_DNA"/>
</dbReference>
<evidence type="ECO:0000256" key="1">
    <source>
        <dbReference type="ARBA" id="ARBA00004123"/>
    </source>
</evidence>
<feature type="domain" description="Myb-like" evidence="5">
    <location>
        <begin position="366"/>
        <end position="418"/>
    </location>
</feature>
<evidence type="ECO:0000256" key="3">
    <source>
        <dbReference type="ARBA" id="ARBA00023242"/>
    </source>
</evidence>
<feature type="region of interest" description="Disordered" evidence="4">
    <location>
        <begin position="603"/>
        <end position="637"/>
    </location>
</feature>
<keyword evidence="3" id="KW-0539">Nucleus</keyword>